<keyword evidence="3" id="KW-1185">Reference proteome</keyword>
<name>A0A9X1NU19_9HYPH</name>
<dbReference type="SUPFAM" id="SSF52266">
    <property type="entry name" value="SGNH hydrolase"/>
    <property type="match status" value="1"/>
</dbReference>
<dbReference type="Gene3D" id="3.40.50.1110">
    <property type="entry name" value="SGNH hydrolase"/>
    <property type="match status" value="1"/>
</dbReference>
<sequence length="743" mass="80628">MGYLADIIKSIWEDGPLGNPTQPSKPRIRNELAPAIESALVGATAGLVLAWDWAELQTKVGTRNGQPGRVEGPDAGTHTDTVLGGTVPNRGNYAWYAPTSKWRWISVIENFDNRLTQAEGDIDALEVSVAGVNDKIPALAGQKAVRYKMVTGLKRDQKYFGGVHEPGGIKTYAVGDTFEREFNPGCFVGWIRVDPSATEIGMRVVRRPLANGNGSPTGVVFPGVLSGDRTLQPITWSPIKDVLKDPGTTDQFQAAVVRYANQQQRWSPGFIYFSQLYARNAAGAFVDIKGIAYGATPVNADVNPLWQRGLYSSDPSITAGGEVVSGGMLAHAIMEATFLDGNPGAGNGVRANPYRVALDGPPKLFQADTVNGAWRFIMPKPSIDLWPDPLANTRGGFVELGIAKLSNANNFRYDVVSLSPVTGDILTYAGPERSGDASMFRPDNTGFARLGYFFVTGAGVEFIPTNDWNGFVRRGEEDRFAAWAAMFRNRLGPFLGLMRSSSAIRYMTYGDSIQAISNGETADWLVPNGTNRDRIEYLFGYGADARALVPRFDGPNGVNGHAKIASHWWMLEQLEKHYGCMFDVVNMSIGGTLVDTGTTGDGKPNALNPQRLNAAIALKPHVVEIHFGMNQRLDVDYYSKMRSLIQAFKAAGIIVIVHLCPLPNKFGGTTQDWWLFQVQEGIRACDDEGVAYVDPTLFSGTGREGAMGLSTTTACEANTSNHPGFTELKFRGLFTAAALTSII</sequence>
<gene>
    <name evidence="2" type="ORF">LRX75_11690</name>
</gene>
<dbReference type="RefSeq" id="WP_231814560.1">
    <property type="nucleotide sequence ID" value="NZ_JAJOZR010000007.1"/>
</dbReference>
<organism evidence="2 3">
    <name type="scientific">Rhizobium quercicola</name>
    <dbReference type="NCBI Taxonomy" id="2901226"/>
    <lineage>
        <taxon>Bacteria</taxon>
        <taxon>Pseudomonadati</taxon>
        <taxon>Pseudomonadota</taxon>
        <taxon>Alphaproteobacteria</taxon>
        <taxon>Hyphomicrobiales</taxon>
        <taxon>Rhizobiaceae</taxon>
        <taxon>Rhizobium/Agrobacterium group</taxon>
        <taxon>Rhizobium</taxon>
    </lineage>
</organism>
<proteinExistence type="predicted"/>
<dbReference type="EMBL" id="JAJOZR010000007">
    <property type="protein sequence ID" value="MCD7109699.1"/>
    <property type="molecule type" value="Genomic_DNA"/>
</dbReference>
<dbReference type="Proteomes" id="UP001139089">
    <property type="component" value="Unassembled WGS sequence"/>
</dbReference>
<comment type="caution">
    <text evidence="2">The sequence shown here is derived from an EMBL/GenBank/DDBJ whole genome shotgun (WGS) entry which is preliminary data.</text>
</comment>
<dbReference type="InterPro" id="IPR036514">
    <property type="entry name" value="SGNH_hydro_sf"/>
</dbReference>
<keyword evidence="2" id="KW-0378">Hydrolase</keyword>
<protein>
    <submittedName>
        <fullName evidence="2">SGNH/GDSL hydrolase family protein</fullName>
    </submittedName>
</protein>
<accession>A0A9X1NU19</accession>
<dbReference type="AlphaFoldDB" id="A0A9X1NU19"/>
<dbReference type="GO" id="GO:0016788">
    <property type="term" value="F:hydrolase activity, acting on ester bonds"/>
    <property type="evidence" value="ECO:0007669"/>
    <property type="project" value="UniProtKB-ARBA"/>
</dbReference>
<evidence type="ECO:0000256" key="1">
    <source>
        <dbReference type="SAM" id="MobiDB-lite"/>
    </source>
</evidence>
<reference evidence="2" key="1">
    <citation type="submission" date="2021-12" db="EMBL/GenBank/DDBJ databases">
        <authorList>
            <person name="Li Y."/>
        </authorList>
    </citation>
    <scope>NUCLEOTIDE SEQUENCE</scope>
    <source>
        <strain evidence="2">DKSPLA3</strain>
    </source>
</reference>
<evidence type="ECO:0000313" key="2">
    <source>
        <dbReference type="EMBL" id="MCD7109699.1"/>
    </source>
</evidence>
<evidence type="ECO:0000313" key="3">
    <source>
        <dbReference type="Proteomes" id="UP001139089"/>
    </source>
</evidence>
<feature type="region of interest" description="Disordered" evidence="1">
    <location>
        <begin position="62"/>
        <end position="83"/>
    </location>
</feature>